<dbReference type="Proteomes" id="UP000635142">
    <property type="component" value="Unassembled WGS sequence"/>
</dbReference>
<dbReference type="EMBL" id="JACTAG010000001">
    <property type="protein sequence ID" value="MBD3662490.1"/>
    <property type="molecule type" value="Genomic_DNA"/>
</dbReference>
<sequence>MTSVSRRYYVGIFLILALAACDARRDTAQSGASYRDQDVLIGVTSRYDEARFLGQWYMRAALPANERIERVRFENRATGLQMQMAQYGCDPGGTCGTISDTLKVEREGVGRYAIDMADGTTRTLWVLWVDESFRTALVGNPEGAFAWILDRQPTGGADRIAAAREILDFNGYDVSQLRMNE</sequence>
<evidence type="ECO:0000259" key="1">
    <source>
        <dbReference type="Pfam" id="PF08212"/>
    </source>
</evidence>
<accession>A0A927CZX7</accession>
<dbReference type="InterPro" id="IPR000566">
    <property type="entry name" value="Lipocln_cytosolic_FA-bd_dom"/>
</dbReference>
<name>A0A927CZX7_9RHOB</name>
<keyword evidence="3" id="KW-1185">Reference proteome</keyword>
<feature type="domain" description="Lipocalin/cytosolic fatty-acid binding" evidence="1">
    <location>
        <begin position="50"/>
        <end position="179"/>
    </location>
</feature>
<dbReference type="Gene3D" id="2.40.128.20">
    <property type="match status" value="1"/>
</dbReference>
<proteinExistence type="predicted"/>
<dbReference type="InterPro" id="IPR012674">
    <property type="entry name" value="Calycin"/>
</dbReference>
<dbReference type="AlphaFoldDB" id="A0A927CZX7"/>
<dbReference type="SUPFAM" id="SSF50814">
    <property type="entry name" value="Lipocalins"/>
    <property type="match status" value="1"/>
</dbReference>
<protein>
    <submittedName>
        <fullName evidence="2">Lipocalin family protein</fullName>
    </submittedName>
</protein>
<organism evidence="2 3">
    <name type="scientific">Sulfitobacter aestuariivivens</name>
    <dbReference type="NCBI Taxonomy" id="2766981"/>
    <lineage>
        <taxon>Bacteria</taxon>
        <taxon>Pseudomonadati</taxon>
        <taxon>Pseudomonadota</taxon>
        <taxon>Alphaproteobacteria</taxon>
        <taxon>Rhodobacterales</taxon>
        <taxon>Roseobacteraceae</taxon>
        <taxon>Sulfitobacter</taxon>
    </lineage>
</organism>
<evidence type="ECO:0000313" key="2">
    <source>
        <dbReference type="EMBL" id="MBD3662490.1"/>
    </source>
</evidence>
<evidence type="ECO:0000313" key="3">
    <source>
        <dbReference type="Proteomes" id="UP000635142"/>
    </source>
</evidence>
<dbReference type="Pfam" id="PF08212">
    <property type="entry name" value="Lipocalin_2"/>
    <property type="match status" value="1"/>
</dbReference>
<dbReference type="PROSITE" id="PS51257">
    <property type="entry name" value="PROKAR_LIPOPROTEIN"/>
    <property type="match status" value="1"/>
</dbReference>
<gene>
    <name evidence="2" type="ORF">H9Q16_00990</name>
</gene>
<reference evidence="2" key="1">
    <citation type="submission" date="2020-08" db="EMBL/GenBank/DDBJ databases">
        <title>Sulfitobacter aestuariivivens sp. nov., isolated from a tidal flat.</title>
        <authorList>
            <person name="Park S."/>
            <person name="Yoon J.-H."/>
        </authorList>
    </citation>
    <scope>NUCLEOTIDE SEQUENCE</scope>
    <source>
        <strain evidence="2">TSTF-M16</strain>
    </source>
</reference>
<comment type="caution">
    <text evidence="2">The sequence shown here is derived from an EMBL/GenBank/DDBJ whole genome shotgun (WGS) entry which is preliminary data.</text>
</comment>